<dbReference type="OrthoDB" id="269872at2759"/>
<accession>A0A9P8Y764</accession>
<reference evidence="6" key="1">
    <citation type="journal article" date="2021" name="Nat. Commun.">
        <title>Genetic determinants of endophytism in the Arabidopsis root mycobiome.</title>
        <authorList>
            <person name="Mesny F."/>
            <person name="Miyauchi S."/>
            <person name="Thiergart T."/>
            <person name="Pickel B."/>
            <person name="Atanasova L."/>
            <person name="Karlsson M."/>
            <person name="Huettel B."/>
            <person name="Barry K.W."/>
            <person name="Haridas S."/>
            <person name="Chen C."/>
            <person name="Bauer D."/>
            <person name="Andreopoulos W."/>
            <person name="Pangilinan J."/>
            <person name="LaButti K."/>
            <person name="Riley R."/>
            <person name="Lipzen A."/>
            <person name="Clum A."/>
            <person name="Drula E."/>
            <person name="Henrissat B."/>
            <person name="Kohler A."/>
            <person name="Grigoriev I.V."/>
            <person name="Martin F.M."/>
            <person name="Hacquard S."/>
        </authorList>
    </citation>
    <scope>NUCLEOTIDE SEQUENCE</scope>
    <source>
        <strain evidence="6">MPI-CAGE-CH-0230</strain>
    </source>
</reference>
<dbReference type="Gene3D" id="3.40.50.150">
    <property type="entry name" value="Vaccinia Virus protein VP39"/>
    <property type="match status" value="1"/>
</dbReference>
<feature type="domain" description="DNA methylase adenine-specific" evidence="5">
    <location>
        <begin position="122"/>
        <end position="251"/>
    </location>
</feature>
<dbReference type="Pfam" id="PF02384">
    <property type="entry name" value="N6_Mtase"/>
    <property type="match status" value="1"/>
</dbReference>
<sequence length="350" mass="39229">MPRLPVSALRRAHRISPQLAALLPVCRDLSSARSELRWIREHVIATQHNSRGRDAQELAVARLCSQRGRGVPLQYLLGSQPFGPLNIQCRPGVLIPRPETEAWVYHLARLLNEPATAPTLNQSSQAVNVVDFCTGTGCIPLLLTSLLQHTYDNIKTYGFDISTQAVALANHNLHLNRNQLKDSTKSIRFVQHDIFSGGWQQHLNQERHGEVQIDILLSNPPYISTKGFKEDTERSVRKFEPKLALVPDTNLSSLFPLVVAEDIFYARLLQIARQARPKLALFEVGDLKQATRVVEMAIASQDWDHLEVWRDWPEMVPGPGEIDGLNVNGVQIPVRGSGNGRSVLLRKNLL</sequence>
<comment type="caution">
    <text evidence="6">The sequence shown here is derived from an EMBL/GenBank/DDBJ whole genome shotgun (WGS) entry which is preliminary data.</text>
</comment>
<dbReference type="InterPro" id="IPR050320">
    <property type="entry name" value="N5-glutamine_MTase"/>
</dbReference>
<dbReference type="GeneID" id="70183242"/>
<dbReference type="InterPro" id="IPR004556">
    <property type="entry name" value="HemK-like"/>
</dbReference>
<keyword evidence="1 6" id="KW-0489">Methyltransferase</keyword>
<evidence type="ECO:0000256" key="2">
    <source>
        <dbReference type="ARBA" id="ARBA00022679"/>
    </source>
</evidence>
<keyword evidence="2" id="KW-0808">Transferase</keyword>
<dbReference type="PROSITE" id="PS00092">
    <property type="entry name" value="N6_MTASE"/>
    <property type="match status" value="1"/>
</dbReference>
<dbReference type="PANTHER" id="PTHR18895:SF74">
    <property type="entry name" value="MTRF1L RELEASE FACTOR GLUTAMINE METHYLTRANSFERASE"/>
    <property type="match status" value="1"/>
</dbReference>
<evidence type="ECO:0000313" key="6">
    <source>
        <dbReference type="EMBL" id="KAH7033420.1"/>
    </source>
</evidence>
<dbReference type="InterPro" id="IPR003356">
    <property type="entry name" value="DNA_methylase_A-5"/>
</dbReference>
<name>A0A9P8Y764_9PEZI</name>
<evidence type="ECO:0000259" key="5">
    <source>
        <dbReference type="Pfam" id="PF02384"/>
    </source>
</evidence>
<dbReference type="NCBIfam" id="TIGR00536">
    <property type="entry name" value="hemK_fam"/>
    <property type="match status" value="1"/>
</dbReference>
<dbReference type="GO" id="GO:0005739">
    <property type="term" value="C:mitochondrion"/>
    <property type="evidence" value="ECO:0007669"/>
    <property type="project" value="TreeGrafter"/>
</dbReference>
<gene>
    <name evidence="6" type="ORF">B0I36DRAFT_321387</name>
</gene>
<evidence type="ECO:0000256" key="3">
    <source>
        <dbReference type="ARBA" id="ARBA00022691"/>
    </source>
</evidence>
<dbReference type="AlphaFoldDB" id="A0A9P8Y764"/>
<organism evidence="6 7">
    <name type="scientific">Microdochium trichocladiopsis</name>
    <dbReference type="NCBI Taxonomy" id="1682393"/>
    <lineage>
        <taxon>Eukaryota</taxon>
        <taxon>Fungi</taxon>
        <taxon>Dikarya</taxon>
        <taxon>Ascomycota</taxon>
        <taxon>Pezizomycotina</taxon>
        <taxon>Sordariomycetes</taxon>
        <taxon>Xylariomycetidae</taxon>
        <taxon>Xylariales</taxon>
        <taxon>Microdochiaceae</taxon>
        <taxon>Microdochium</taxon>
    </lineage>
</organism>
<dbReference type="GO" id="GO:0032259">
    <property type="term" value="P:methylation"/>
    <property type="evidence" value="ECO:0007669"/>
    <property type="project" value="UniProtKB-KW"/>
</dbReference>
<dbReference type="GO" id="GO:0008170">
    <property type="term" value="F:N-methyltransferase activity"/>
    <property type="evidence" value="ECO:0007669"/>
    <property type="project" value="InterPro"/>
</dbReference>
<keyword evidence="4" id="KW-0680">Restriction system</keyword>
<evidence type="ECO:0000256" key="1">
    <source>
        <dbReference type="ARBA" id="ARBA00022603"/>
    </source>
</evidence>
<evidence type="ECO:0000313" key="7">
    <source>
        <dbReference type="Proteomes" id="UP000756346"/>
    </source>
</evidence>
<protein>
    <submittedName>
        <fullName evidence="6">S-adenosyl-L-methionine-dependent methyltransferase</fullName>
    </submittedName>
</protein>
<dbReference type="GO" id="GO:0008276">
    <property type="term" value="F:protein methyltransferase activity"/>
    <property type="evidence" value="ECO:0007669"/>
    <property type="project" value="InterPro"/>
</dbReference>
<dbReference type="EMBL" id="JAGTJQ010000004">
    <property type="protein sequence ID" value="KAH7033420.1"/>
    <property type="molecule type" value="Genomic_DNA"/>
</dbReference>
<keyword evidence="7" id="KW-1185">Reference proteome</keyword>
<dbReference type="InterPro" id="IPR029063">
    <property type="entry name" value="SAM-dependent_MTases_sf"/>
</dbReference>
<dbReference type="InterPro" id="IPR002052">
    <property type="entry name" value="DNA_methylase_N6_adenine_CS"/>
</dbReference>
<dbReference type="PANTHER" id="PTHR18895">
    <property type="entry name" value="HEMK METHYLTRANSFERASE"/>
    <property type="match status" value="1"/>
</dbReference>
<keyword evidence="3" id="KW-0949">S-adenosyl-L-methionine</keyword>
<dbReference type="GO" id="GO:0009307">
    <property type="term" value="P:DNA restriction-modification system"/>
    <property type="evidence" value="ECO:0007669"/>
    <property type="project" value="UniProtKB-KW"/>
</dbReference>
<proteinExistence type="predicted"/>
<dbReference type="Proteomes" id="UP000756346">
    <property type="component" value="Unassembled WGS sequence"/>
</dbReference>
<dbReference type="GO" id="GO:0003677">
    <property type="term" value="F:DNA binding"/>
    <property type="evidence" value="ECO:0007669"/>
    <property type="project" value="InterPro"/>
</dbReference>
<dbReference type="RefSeq" id="XP_046014252.1">
    <property type="nucleotide sequence ID" value="XM_046153696.1"/>
</dbReference>
<evidence type="ECO:0000256" key="4">
    <source>
        <dbReference type="ARBA" id="ARBA00022747"/>
    </source>
</evidence>
<dbReference type="SUPFAM" id="SSF53335">
    <property type="entry name" value="S-adenosyl-L-methionine-dependent methyltransferases"/>
    <property type="match status" value="1"/>
</dbReference>